<dbReference type="InterPro" id="IPR036056">
    <property type="entry name" value="Fibrinogen-like_C"/>
</dbReference>
<reference evidence="7" key="1">
    <citation type="journal article" date="2023" name="PLoS Negl. Trop. Dis.">
        <title>A genome sequence for Biomphalaria pfeifferi, the major vector snail for the human-infecting parasite Schistosoma mansoni.</title>
        <authorList>
            <person name="Bu L."/>
            <person name="Lu L."/>
            <person name="Laidemitt M.R."/>
            <person name="Zhang S.M."/>
            <person name="Mutuku M."/>
            <person name="Mkoji G."/>
            <person name="Steinauer M."/>
            <person name="Loker E.S."/>
        </authorList>
    </citation>
    <scope>NUCLEOTIDE SEQUENCE</scope>
    <source>
        <strain evidence="7">KasaAsao</strain>
    </source>
</reference>
<keyword evidence="4" id="KW-0175">Coiled coil</keyword>
<keyword evidence="8" id="KW-1185">Reference proteome</keyword>
<dbReference type="Pfam" id="PF00147">
    <property type="entry name" value="Fibrinogen_C"/>
    <property type="match status" value="1"/>
</dbReference>
<dbReference type="EMBL" id="JASAOG010000029">
    <property type="protein sequence ID" value="KAK0061515.1"/>
    <property type="molecule type" value="Genomic_DNA"/>
</dbReference>
<evidence type="ECO:0000256" key="5">
    <source>
        <dbReference type="SAM" id="SignalP"/>
    </source>
</evidence>
<evidence type="ECO:0000256" key="3">
    <source>
        <dbReference type="ARBA" id="ARBA00023157"/>
    </source>
</evidence>
<sequence length="630" mass="72861">MAFFLRLALWASLAFWSASELVIDVQPNVISPEITPQLVINCSITNNQVQQIEVIKYLTLYRYNETIKEFDNLFVLNSSTLDLKQLQQLKFSQISFGNLYITLNLNNPSQFDAKVYRCNATGDNAAVTSISLFAKKAVEYKTSSTAFIEEIRRLKQDKNNCQCSLRSQKSRLQFDGSSEIIRELIEPLTLKCSFTYLELNITFLLQFFNDGNQETSTLQSLFILHVTWTNLKLSDSGKYVCEAHVQYLEGRFEKFNEMMTITVQSPTLNDLLNVIQKLITQVDEDKESIQLSKQNIENIKEDVNTHHQDIKTIRKEKEINKENITSKKEVLDTITHNMMSIRVDTDNTITMLKKDIDTNAGNITILREDIHGNLTELKEDLDTNEQLQINLQENLKIEVANISTDVTELRNQMDEVKKLLQLYFVPPTSCRNVTSTKARVIVTLSSGVKVMCDTKTDGGGWIIFQRRINGSVDFYRGWKEYRDGFGDYNIGEFYLGNEHIFNLTSTGQFDLRIDLEFQNKTYSAQYEDFIVLNETYKYKLEIGKYSGNAGDSLRRQNNMFFSTFDRENHIDKTRSCAKTYLGAWWYKDCHDSNLNGQWGSKSIGEGMNWYGLTQWSDSVTFSEMKIRERE</sequence>
<dbReference type="SUPFAM" id="SSF48726">
    <property type="entry name" value="Immunoglobulin"/>
    <property type="match status" value="1"/>
</dbReference>
<dbReference type="Proteomes" id="UP001233172">
    <property type="component" value="Unassembled WGS sequence"/>
</dbReference>
<evidence type="ECO:0000256" key="4">
    <source>
        <dbReference type="SAM" id="Coils"/>
    </source>
</evidence>
<evidence type="ECO:0000256" key="1">
    <source>
        <dbReference type="ARBA" id="ARBA00004498"/>
    </source>
</evidence>
<comment type="caution">
    <text evidence="7">The sequence shown here is derived from an EMBL/GenBank/DDBJ whole genome shotgun (WGS) entry which is preliminary data.</text>
</comment>
<evidence type="ECO:0000256" key="2">
    <source>
        <dbReference type="ARBA" id="ARBA00022530"/>
    </source>
</evidence>
<dbReference type="SMART" id="SM00186">
    <property type="entry name" value="FBG"/>
    <property type="match status" value="1"/>
</dbReference>
<organism evidence="7 8">
    <name type="scientific">Biomphalaria pfeifferi</name>
    <name type="common">Bloodfluke planorb</name>
    <name type="synonym">Freshwater snail</name>
    <dbReference type="NCBI Taxonomy" id="112525"/>
    <lineage>
        <taxon>Eukaryota</taxon>
        <taxon>Metazoa</taxon>
        <taxon>Spiralia</taxon>
        <taxon>Lophotrochozoa</taxon>
        <taxon>Mollusca</taxon>
        <taxon>Gastropoda</taxon>
        <taxon>Heterobranchia</taxon>
        <taxon>Euthyneura</taxon>
        <taxon>Panpulmonata</taxon>
        <taxon>Hygrophila</taxon>
        <taxon>Lymnaeoidea</taxon>
        <taxon>Planorbidae</taxon>
        <taxon>Biomphalaria</taxon>
    </lineage>
</organism>
<dbReference type="GO" id="GO:0005615">
    <property type="term" value="C:extracellular space"/>
    <property type="evidence" value="ECO:0007669"/>
    <property type="project" value="TreeGrafter"/>
</dbReference>
<gene>
    <name evidence="7" type="ORF">Bpfe_008897</name>
</gene>
<name>A0AAD8BX98_BIOPF</name>
<evidence type="ECO:0000313" key="8">
    <source>
        <dbReference type="Proteomes" id="UP001233172"/>
    </source>
</evidence>
<feature type="domain" description="Fibrinogen C-terminal" evidence="6">
    <location>
        <begin position="421"/>
        <end position="630"/>
    </location>
</feature>
<feature type="chain" id="PRO_5042206532" evidence="5">
    <location>
        <begin position="20"/>
        <end position="630"/>
    </location>
</feature>
<dbReference type="InterPro" id="IPR013783">
    <property type="entry name" value="Ig-like_fold"/>
</dbReference>
<dbReference type="Gene3D" id="2.60.40.10">
    <property type="entry name" value="Immunoglobulins"/>
    <property type="match status" value="1"/>
</dbReference>
<dbReference type="PROSITE" id="PS00514">
    <property type="entry name" value="FIBRINOGEN_C_1"/>
    <property type="match status" value="1"/>
</dbReference>
<dbReference type="AlphaFoldDB" id="A0AAD8BX98"/>
<keyword evidence="2" id="KW-0272">Extracellular matrix</keyword>
<dbReference type="InterPro" id="IPR020837">
    <property type="entry name" value="Fibrinogen_CS"/>
</dbReference>
<feature type="signal peptide" evidence="5">
    <location>
        <begin position="1"/>
        <end position="19"/>
    </location>
</feature>
<feature type="coiled-coil region" evidence="4">
    <location>
        <begin position="374"/>
        <end position="419"/>
    </location>
</feature>
<dbReference type="PROSITE" id="PS51406">
    <property type="entry name" value="FIBRINOGEN_C_2"/>
    <property type="match status" value="1"/>
</dbReference>
<dbReference type="PANTHER" id="PTHR19143:SF458">
    <property type="entry name" value="FIBRINOGEN C-TERMINAL DOMAIN-CONTAINING PROTEIN-RELATED"/>
    <property type="match status" value="1"/>
</dbReference>
<comment type="subcellular location">
    <subcellularLocation>
        <location evidence="1">Secreted</location>
        <location evidence="1">Extracellular space</location>
        <location evidence="1">Extracellular matrix</location>
    </subcellularLocation>
</comment>
<keyword evidence="3" id="KW-1015">Disulfide bond</keyword>
<protein>
    <submittedName>
        <fullName evidence="7">BpFREP17.3</fullName>
    </submittedName>
</protein>
<dbReference type="CDD" id="cd00087">
    <property type="entry name" value="FReD"/>
    <property type="match status" value="1"/>
</dbReference>
<dbReference type="PANTHER" id="PTHR19143">
    <property type="entry name" value="FIBRINOGEN/TENASCIN/ANGIOPOEITIN"/>
    <property type="match status" value="1"/>
</dbReference>
<accession>A0AAD8BX98</accession>
<proteinExistence type="predicted"/>
<dbReference type="InterPro" id="IPR014716">
    <property type="entry name" value="Fibrinogen_a/b/g_C_1"/>
</dbReference>
<dbReference type="InterPro" id="IPR002181">
    <property type="entry name" value="Fibrinogen_a/b/g_C_dom"/>
</dbReference>
<dbReference type="SUPFAM" id="SSF56496">
    <property type="entry name" value="Fibrinogen C-terminal domain-like"/>
    <property type="match status" value="1"/>
</dbReference>
<feature type="coiled-coil region" evidence="4">
    <location>
        <begin position="282"/>
        <end position="316"/>
    </location>
</feature>
<dbReference type="InterPro" id="IPR036179">
    <property type="entry name" value="Ig-like_dom_sf"/>
</dbReference>
<evidence type="ECO:0000313" key="7">
    <source>
        <dbReference type="EMBL" id="KAK0061515.1"/>
    </source>
</evidence>
<dbReference type="InterPro" id="IPR050373">
    <property type="entry name" value="Fibrinogen_C-term_domain"/>
</dbReference>
<dbReference type="Gene3D" id="3.90.215.10">
    <property type="entry name" value="Gamma Fibrinogen, chain A, domain 1"/>
    <property type="match status" value="1"/>
</dbReference>
<evidence type="ECO:0000259" key="6">
    <source>
        <dbReference type="PROSITE" id="PS51406"/>
    </source>
</evidence>
<keyword evidence="5" id="KW-0732">Signal</keyword>
<keyword evidence="2" id="KW-0964">Secreted</keyword>
<reference evidence="7" key="2">
    <citation type="submission" date="2023-04" db="EMBL/GenBank/DDBJ databases">
        <authorList>
            <person name="Bu L."/>
            <person name="Lu L."/>
            <person name="Laidemitt M.R."/>
            <person name="Zhang S.M."/>
            <person name="Mutuku M."/>
            <person name="Mkoji G."/>
            <person name="Steinauer M."/>
            <person name="Loker E.S."/>
        </authorList>
    </citation>
    <scope>NUCLEOTIDE SEQUENCE</scope>
    <source>
        <strain evidence="7">KasaAsao</strain>
        <tissue evidence="7">Whole Snail</tissue>
    </source>
</reference>